<gene>
    <name evidence="1" type="ORF">LTR77_000924</name>
</gene>
<evidence type="ECO:0000313" key="2">
    <source>
        <dbReference type="Proteomes" id="UP001337655"/>
    </source>
</evidence>
<proteinExistence type="predicted"/>
<sequence>MEGPQGLFTLDERRQLEDCITKVDEFRRRYQQFKPAKFANLLFHEERFKYCFVRIASNDWRLSLDDASAPLYKALTIVRRQDPGLREEAYLYARLDAAVKMAQQCGSMGHSMQMTVNAWEASLPDRQREELKDALKDAREQLCDWAPST</sequence>
<dbReference type="RefSeq" id="XP_064664422.1">
    <property type="nucleotide sequence ID" value="XM_064798188.1"/>
</dbReference>
<dbReference type="Proteomes" id="UP001337655">
    <property type="component" value="Unassembled WGS sequence"/>
</dbReference>
<accession>A0AAV9PPD9</accession>
<dbReference type="AlphaFoldDB" id="A0AAV9PPD9"/>
<comment type="caution">
    <text evidence="1">The sequence shown here is derived from an EMBL/GenBank/DDBJ whole genome shotgun (WGS) entry which is preliminary data.</text>
</comment>
<dbReference type="GeneID" id="89922273"/>
<name>A0AAV9PPD9_9PEZI</name>
<dbReference type="EMBL" id="JAVRRT010000001">
    <property type="protein sequence ID" value="KAK5175784.1"/>
    <property type="molecule type" value="Genomic_DNA"/>
</dbReference>
<organism evidence="1 2">
    <name type="scientific">Saxophila tyrrhenica</name>
    <dbReference type="NCBI Taxonomy" id="1690608"/>
    <lineage>
        <taxon>Eukaryota</taxon>
        <taxon>Fungi</taxon>
        <taxon>Dikarya</taxon>
        <taxon>Ascomycota</taxon>
        <taxon>Pezizomycotina</taxon>
        <taxon>Dothideomycetes</taxon>
        <taxon>Dothideomycetidae</taxon>
        <taxon>Mycosphaerellales</taxon>
        <taxon>Extremaceae</taxon>
        <taxon>Saxophila</taxon>
    </lineage>
</organism>
<evidence type="ECO:0000313" key="1">
    <source>
        <dbReference type="EMBL" id="KAK5175784.1"/>
    </source>
</evidence>
<reference evidence="1 2" key="1">
    <citation type="submission" date="2023-08" db="EMBL/GenBank/DDBJ databases">
        <title>Black Yeasts Isolated from many extreme environments.</title>
        <authorList>
            <person name="Coleine C."/>
            <person name="Stajich J.E."/>
            <person name="Selbmann L."/>
        </authorList>
    </citation>
    <scope>NUCLEOTIDE SEQUENCE [LARGE SCALE GENOMIC DNA]</scope>
    <source>
        <strain evidence="1 2">CCFEE 5935</strain>
    </source>
</reference>
<keyword evidence="2" id="KW-1185">Reference proteome</keyword>
<protein>
    <submittedName>
        <fullName evidence="1">Uncharacterized protein</fullName>
    </submittedName>
</protein>